<proteinExistence type="inferred from homology"/>
<feature type="chain" id="PRO_5040880090" description="Autophagy-related protein 27" evidence="20">
    <location>
        <begin position="24"/>
        <end position="304"/>
    </location>
</feature>
<comment type="subcellular location">
    <subcellularLocation>
        <location evidence="2">Cytoplasmic vesicle membrane</location>
        <topology evidence="2">Single-pass type I membrane protein</topology>
    </subcellularLocation>
    <subcellularLocation>
        <location evidence="4">Golgi apparatus membrane</location>
        <topology evidence="4">Single-pass type I membrane protein</topology>
    </subcellularLocation>
    <subcellularLocation>
        <location evidence="1">Mitochondrion membrane</location>
        <topology evidence="1">Single-pass membrane protein</topology>
    </subcellularLocation>
    <subcellularLocation>
        <location evidence="3">Preautophagosomal structure membrane</location>
        <topology evidence="3">Single-pass type I membrane protein</topology>
    </subcellularLocation>
</comment>
<dbReference type="GO" id="GO:0015031">
    <property type="term" value="P:protein transport"/>
    <property type="evidence" value="ECO:0007669"/>
    <property type="project" value="UniProtKB-KW"/>
</dbReference>
<evidence type="ECO:0000256" key="20">
    <source>
        <dbReference type="SAM" id="SignalP"/>
    </source>
</evidence>
<evidence type="ECO:0000256" key="7">
    <source>
        <dbReference type="ARBA" id="ARBA00022448"/>
    </source>
</evidence>
<dbReference type="GO" id="GO:0000139">
    <property type="term" value="C:Golgi membrane"/>
    <property type="evidence" value="ECO:0007669"/>
    <property type="project" value="UniProtKB-SubCell"/>
</dbReference>
<dbReference type="InterPro" id="IPR018939">
    <property type="entry name" value="Autophagy-rel_prot_27"/>
</dbReference>
<evidence type="ECO:0000256" key="2">
    <source>
        <dbReference type="ARBA" id="ARBA00004358"/>
    </source>
</evidence>
<comment type="similarity">
    <text evidence="5">Belongs to the ATG27 family.</text>
</comment>
<dbReference type="EMBL" id="JANBQB010000283">
    <property type="protein sequence ID" value="KAJ1978336.1"/>
    <property type="molecule type" value="Genomic_DNA"/>
</dbReference>
<keyword evidence="23" id="KW-1185">Reference proteome</keyword>
<dbReference type="AlphaFoldDB" id="A0A9W8B0C9"/>
<evidence type="ECO:0000256" key="1">
    <source>
        <dbReference type="ARBA" id="ARBA00004304"/>
    </source>
</evidence>
<feature type="region of interest" description="Disordered" evidence="18">
    <location>
        <begin position="206"/>
        <end position="227"/>
    </location>
</feature>
<keyword evidence="9 20" id="KW-0732">Signal</keyword>
<dbReference type="InterPro" id="IPR009011">
    <property type="entry name" value="Man6P_isomerase_rcpt-bd_dom_sf"/>
</dbReference>
<dbReference type="InterPro" id="IPR044865">
    <property type="entry name" value="MRH_dom"/>
</dbReference>
<feature type="signal peptide" evidence="20">
    <location>
        <begin position="1"/>
        <end position="23"/>
    </location>
</feature>
<evidence type="ECO:0000256" key="13">
    <source>
        <dbReference type="ARBA" id="ARBA00023034"/>
    </source>
</evidence>
<dbReference type="GO" id="GO:0031966">
    <property type="term" value="C:mitochondrial membrane"/>
    <property type="evidence" value="ECO:0007669"/>
    <property type="project" value="UniProtKB-SubCell"/>
</dbReference>
<dbReference type="GO" id="GO:0030659">
    <property type="term" value="C:cytoplasmic vesicle membrane"/>
    <property type="evidence" value="ECO:0007669"/>
    <property type="project" value="UniProtKB-SubCell"/>
</dbReference>
<evidence type="ECO:0000256" key="17">
    <source>
        <dbReference type="ARBA" id="ARBA00023329"/>
    </source>
</evidence>
<keyword evidence="13" id="KW-0333">Golgi apparatus</keyword>
<organism evidence="22 23">
    <name type="scientific">Dimargaris verticillata</name>
    <dbReference type="NCBI Taxonomy" id="2761393"/>
    <lineage>
        <taxon>Eukaryota</taxon>
        <taxon>Fungi</taxon>
        <taxon>Fungi incertae sedis</taxon>
        <taxon>Zoopagomycota</taxon>
        <taxon>Kickxellomycotina</taxon>
        <taxon>Dimargaritomycetes</taxon>
        <taxon>Dimargaritales</taxon>
        <taxon>Dimargaritaceae</taxon>
        <taxon>Dimargaris</taxon>
    </lineage>
</organism>
<evidence type="ECO:0000313" key="23">
    <source>
        <dbReference type="Proteomes" id="UP001151582"/>
    </source>
</evidence>
<keyword evidence="10" id="KW-0653">Protein transport</keyword>
<keyword evidence="17" id="KW-0968">Cytoplasmic vesicle</keyword>
<evidence type="ECO:0000256" key="19">
    <source>
        <dbReference type="SAM" id="Phobius"/>
    </source>
</evidence>
<comment type="caution">
    <text evidence="22">The sequence shown here is derived from an EMBL/GenBank/DDBJ whole genome shotgun (WGS) entry which is preliminary data.</text>
</comment>
<evidence type="ECO:0000256" key="11">
    <source>
        <dbReference type="ARBA" id="ARBA00022989"/>
    </source>
</evidence>
<evidence type="ECO:0000256" key="18">
    <source>
        <dbReference type="SAM" id="MobiDB-lite"/>
    </source>
</evidence>
<evidence type="ECO:0000256" key="8">
    <source>
        <dbReference type="ARBA" id="ARBA00022692"/>
    </source>
</evidence>
<evidence type="ECO:0000256" key="6">
    <source>
        <dbReference type="ARBA" id="ARBA00013776"/>
    </source>
</evidence>
<keyword evidence="7" id="KW-0813">Transport</keyword>
<evidence type="ECO:0000256" key="12">
    <source>
        <dbReference type="ARBA" id="ARBA00023006"/>
    </source>
</evidence>
<dbReference type="PANTHER" id="PTHR15071">
    <property type="entry name" value="MANNOSE-6-PHOSPHATE RECEPTOR FAMILY MEMBER"/>
    <property type="match status" value="1"/>
</dbReference>
<name>A0A9W8B0C9_9FUNG</name>
<dbReference type="PROSITE" id="PS51914">
    <property type="entry name" value="MRH"/>
    <property type="match status" value="1"/>
</dbReference>
<dbReference type="GO" id="GO:0006914">
    <property type="term" value="P:autophagy"/>
    <property type="evidence" value="ECO:0007669"/>
    <property type="project" value="UniProtKB-KW"/>
</dbReference>
<feature type="transmembrane region" description="Helical" evidence="19">
    <location>
        <begin position="234"/>
        <end position="256"/>
    </location>
</feature>
<dbReference type="Pfam" id="PF09451">
    <property type="entry name" value="ATG27"/>
    <property type="match status" value="1"/>
</dbReference>
<dbReference type="GO" id="GO:0034045">
    <property type="term" value="C:phagophore assembly site membrane"/>
    <property type="evidence" value="ECO:0007669"/>
    <property type="project" value="UniProtKB-SubCell"/>
</dbReference>
<evidence type="ECO:0000259" key="21">
    <source>
        <dbReference type="PROSITE" id="PS51914"/>
    </source>
</evidence>
<evidence type="ECO:0000256" key="9">
    <source>
        <dbReference type="ARBA" id="ARBA00022729"/>
    </source>
</evidence>
<evidence type="ECO:0000256" key="3">
    <source>
        <dbReference type="ARBA" id="ARBA00004472"/>
    </source>
</evidence>
<keyword evidence="14" id="KW-0496">Mitochondrion</keyword>
<sequence>MRHFHRTSTWSWTMAAATAVALGATLIPHVQSFACKDVTVGDHRYDLSALNRDHVITRNFSTPPTYTAEIYTVNPCQALQFDSKLDKEDQCAQGTYVCHTTTNYKNDRSRITQVRVLGGGEKDASPTIEFKDKDIKNESDPPLLWAMEGQKDQSDEVEPKSKAFRTEITLICDKNSGSVTTDPQFVQEVDHTLQLEWKSAAACVTTRSDPPAKDPKTPPSTPGQPEEVAQGGGFFATLFKIIGILLLVYVVVGAIYNYAVVGARGLDLIPHRYFWQELPYLCMDFFQYLYSSCSGRSRGGYTAV</sequence>
<accession>A0A9W8B0C9</accession>
<evidence type="ECO:0000256" key="4">
    <source>
        <dbReference type="ARBA" id="ARBA00004614"/>
    </source>
</evidence>
<evidence type="ECO:0000256" key="16">
    <source>
        <dbReference type="ARBA" id="ARBA00023157"/>
    </source>
</evidence>
<reference evidence="22" key="1">
    <citation type="submission" date="2022-07" db="EMBL/GenBank/DDBJ databases">
        <title>Phylogenomic reconstructions and comparative analyses of Kickxellomycotina fungi.</title>
        <authorList>
            <person name="Reynolds N.K."/>
            <person name="Stajich J.E."/>
            <person name="Barry K."/>
            <person name="Grigoriev I.V."/>
            <person name="Crous P."/>
            <person name="Smith M.E."/>
        </authorList>
    </citation>
    <scope>NUCLEOTIDE SEQUENCE</scope>
    <source>
        <strain evidence="22">RSA 567</strain>
    </source>
</reference>
<keyword evidence="8 19" id="KW-0812">Transmembrane</keyword>
<evidence type="ECO:0000256" key="15">
    <source>
        <dbReference type="ARBA" id="ARBA00023136"/>
    </source>
</evidence>
<protein>
    <recommendedName>
        <fullName evidence="6">Autophagy-related protein 27</fullName>
    </recommendedName>
</protein>
<evidence type="ECO:0000256" key="10">
    <source>
        <dbReference type="ARBA" id="ARBA00022927"/>
    </source>
</evidence>
<keyword evidence="11 19" id="KW-1133">Transmembrane helix</keyword>
<gene>
    <name evidence="22" type="primary">ATG27</name>
    <name evidence="22" type="ORF">H4R34_003240</name>
</gene>
<dbReference type="SUPFAM" id="SSF50911">
    <property type="entry name" value="Mannose 6-phosphate receptor domain"/>
    <property type="match status" value="1"/>
</dbReference>
<keyword evidence="15 19" id="KW-0472">Membrane</keyword>
<dbReference type="OrthoDB" id="29460at2759"/>
<keyword evidence="16" id="KW-1015">Disulfide bond</keyword>
<evidence type="ECO:0000256" key="5">
    <source>
        <dbReference type="ARBA" id="ARBA00005363"/>
    </source>
</evidence>
<keyword evidence="12" id="KW-0072">Autophagy</keyword>
<dbReference type="Proteomes" id="UP001151582">
    <property type="component" value="Unassembled WGS sequence"/>
</dbReference>
<evidence type="ECO:0000256" key="14">
    <source>
        <dbReference type="ARBA" id="ARBA00023128"/>
    </source>
</evidence>
<feature type="domain" description="MRH" evidence="21">
    <location>
        <begin position="33"/>
        <end position="205"/>
    </location>
</feature>
<dbReference type="Gene3D" id="2.70.130.10">
    <property type="entry name" value="Mannose-6-phosphate receptor binding domain"/>
    <property type="match status" value="1"/>
</dbReference>
<evidence type="ECO:0000313" key="22">
    <source>
        <dbReference type="EMBL" id="KAJ1978336.1"/>
    </source>
</evidence>